<organism evidence="2 3">
    <name type="scientific">Euroglyphus maynei</name>
    <name type="common">Mayne's house dust mite</name>
    <dbReference type="NCBI Taxonomy" id="6958"/>
    <lineage>
        <taxon>Eukaryota</taxon>
        <taxon>Metazoa</taxon>
        <taxon>Ecdysozoa</taxon>
        <taxon>Arthropoda</taxon>
        <taxon>Chelicerata</taxon>
        <taxon>Arachnida</taxon>
        <taxon>Acari</taxon>
        <taxon>Acariformes</taxon>
        <taxon>Sarcoptiformes</taxon>
        <taxon>Astigmata</taxon>
        <taxon>Psoroptidia</taxon>
        <taxon>Analgoidea</taxon>
        <taxon>Pyroglyphidae</taxon>
        <taxon>Pyroglyphinae</taxon>
        <taxon>Euroglyphus</taxon>
    </lineage>
</organism>
<gene>
    <name evidence="2" type="ORF">BLA29_007258</name>
</gene>
<dbReference type="AlphaFoldDB" id="A0A1Y3AUZ4"/>
<keyword evidence="3" id="KW-1185">Reference proteome</keyword>
<comment type="caution">
    <text evidence="2">The sequence shown here is derived from an EMBL/GenBank/DDBJ whole genome shotgun (WGS) entry which is preliminary data.</text>
</comment>
<protein>
    <submittedName>
        <fullName evidence="2">Uncharacterized protein</fullName>
    </submittedName>
</protein>
<keyword evidence="1" id="KW-0812">Transmembrane</keyword>
<name>A0A1Y3AUZ4_EURMA</name>
<reference evidence="2 3" key="1">
    <citation type="submission" date="2017-03" db="EMBL/GenBank/DDBJ databases">
        <title>Genome Survey of Euroglyphus maynei.</title>
        <authorList>
            <person name="Arlian L.G."/>
            <person name="Morgan M.S."/>
            <person name="Rider S.D."/>
        </authorList>
    </citation>
    <scope>NUCLEOTIDE SEQUENCE [LARGE SCALE GENOMIC DNA]</scope>
    <source>
        <strain evidence="2">Arlian Lab</strain>
        <tissue evidence="2">Whole body</tissue>
    </source>
</reference>
<dbReference type="EMBL" id="MUJZ01056922">
    <property type="protein sequence ID" value="OTF72289.1"/>
    <property type="molecule type" value="Genomic_DNA"/>
</dbReference>
<accession>A0A1Y3AUZ4</accession>
<evidence type="ECO:0000313" key="3">
    <source>
        <dbReference type="Proteomes" id="UP000194236"/>
    </source>
</evidence>
<keyword evidence="1" id="KW-1133">Transmembrane helix</keyword>
<evidence type="ECO:0000256" key="1">
    <source>
        <dbReference type="SAM" id="Phobius"/>
    </source>
</evidence>
<feature type="transmembrane region" description="Helical" evidence="1">
    <location>
        <begin position="6"/>
        <end position="25"/>
    </location>
</feature>
<proteinExistence type="predicted"/>
<sequence>MPYLFFVSPVDIFHCLFLLLVGCLYDEYMVCITSLGTKKNVIHNTCPVTEAIVVVVVLGNKTKQRQQQKFHK</sequence>
<keyword evidence="1" id="KW-0472">Membrane</keyword>
<dbReference type="Proteomes" id="UP000194236">
    <property type="component" value="Unassembled WGS sequence"/>
</dbReference>
<evidence type="ECO:0000313" key="2">
    <source>
        <dbReference type="EMBL" id="OTF72289.1"/>
    </source>
</evidence>